<evidence type="ECO:0000313" key="3">
    <source>
        <dbReference type="Proteomes" id="UP000249555"/>
    </source>
</evidence>
<dbReference type="Proteomes" id="UP000249555">
    <property type="component" value="Unassembled WGS sequence"/>
</dbReference>
<reference evidence="2 3" key="1">
    <citation type="submission" date="2017-08" db="EMBL/GenBank/DDBJ databases">
        <title>Infants hospitalized years apart are colonized by the same room-sourced microbial strains.</title>
        <authorList>
            <person name="Brooks B."/>
            <person name="Olm M.R."/>
            <person name="Firek B.A."/>
            <person name="Baker R."/>
            <person name="Thomas B.C."/>
            <person name="Morowitz M.J."/>
            <person name="Banfield J.F."/>
        </authorList>
    </citation>
    <scope>NUCLEOTIDE SEQUENCE [LARGE SCALE GENOMIC DNA]</scope>
    <source>
        <strain evidence="2">S2_018_000_R3_119</strain>
    </source>
</reference>
<comment type="caution">
    <text evidence="2">The sequence shown here is derived from an EMBL/GenBank/DDBJ whole genome shotgun (WGS) entry which is preliminary data.</text>
</comment>
<gene>
    <name evidence="2" type="ORF">DI640_09675</name>
</gene>
<sequence>MGVLENATFRRKAPRYRRNRHSRGGGNPYRQSFRLGCWRLSIWIPACAGMTRNWLPVAQI</sequence>
<protein>
    <submittedName>
        <fullName evidence="2">Uncharacterized protein</fullName>
    </submittedName>
</protein>
<evidence type="ECO:0000313" key="2">
    <source>
        <dbReference type="EMBL" id="PZO73319.1"/>
    </source>
</evidence>
<evidence type="ECO:0000256" key="1">
    <source>
        <dbReference type="SAM" id="MobiDB-lite"/>
    </source>
</evidence>
<dbReference type="EMBL" id="QFMX01000008">
    <property type="protein sequence ID" value="PZO73319.1"/>
    <property type="molecule type" value="Genomic_DNA"/>
</dbReference>
<organism evidence="2 3">
    <name type="scientific">Sphingomonas taxi</name>
    <dbReference type="NCBI Taxonomy" id="1549858"/>
    <lineage>
        <taxon>Bacteria</taxon>
        <taxon>Pseudomonadati</taxon>
        <taxon>Pseudomonadota</taxon>
        <taxon>Alphaproteobacteria</taxon>
        <taxon>Sphingomonadales</taxon>
        <taxon>Sphingomonadaceae</taxon>
        <taxon>Sphingomonas</taxon>
    </lineage>
</organism>
<name>A0A2W4Z0M3_9SPHN</name>
<accession>A0A2W4Z0M3</accession>
<feature type="region of interest" description="Disordered" evidence="1">
    <location>
        <begin position="1"/>
        <end position="26"/>
    </location>
</feature>
<feature type="compositionally biased region" description="Basic residues" evidence="1">
    <location>
        <begin position="9"/>
        <end position="23"/>
    </location>
</feature>
<proteinExistence type="predicted"/>
<dbReference type="AlphaFoldDB" id="A0A2W4Z0M3"/>